<keyword evidence="3" id="KW-0812">Transmembrane</keyword>
<evidence type="ECO:0000313" key="5">
    <source>
        <dbReference type="EMBL" id="KWS02435.1"/>
    </source>
</evidence>
<keyword evidence="3" id="KW-1133">Transmembrane helix</keyword>
<name>A0A125U070_9GAMM</name>
<feature type="transmembrane region" description="Helical" evidence="3">
    <location>
        <begin position="479"/>
        <end position="498"/>
    </location>
</feature>
<dbReference type="PROSITE" id="PS50076">
    <property type="entry name" value="DNAJ_2"/>
    <property type="match status" value="1"/>
</dbReference>
<dbReference type="Proteomes" id="UP000023435">
    <property type="component" value="Unassembled WGS sequence"/>
</dbReference>
<feature type="transmembrane region" description="Helical" evidence="3">
    <location>
        <begin position="313"/>
        <end position="333"/>
    </location>
</feature>
<feature type="transmembrane region" description="Helical" evidence="3">
    <location>
        <begin position="419"/>
        <end position="438"/>
    </location>
</feature>
<feature type="domain" description="J" evidence="4">
    <location>
        <begin position="2"/>
        <end position="65"/>
    </location>
</feature>
<proteinExistence type="predicted"/>
<feature type="transmembrane region" description="Helical" evidence="3">
    <location>
        <begin position="376"/>
        <end position="407"/>
    </location>
</feature>
<dbReference type="AlphaFoldDB" id="A0A125U070"/>
<dbReference type="InterPro" id="IPR001623">
    <property type="entry name" value="DnaJ_domain"/>
</dbReference>
<protein>
    <recommendedName>
        <fullName evidence="4">J domain-containing protein</fullName>
    </recommendedName>
</protein>
<evidence type="ECO:0000259" key="4">
    <source>
        <dbReference type="PROSITE" id="PS50076"/>
    </source>
</evidence>
<accession>A0A125U070</accession>
<keyword evidence="6" id="KW-1185">Reference proteome</keyword>
<keyword evidence="3" id="KW-0472">Membrane</keyword>
<feature type="region of interest" description="Disordered" evidence="2">
    <location>
        <begin position="62"/>
        <end position="127"/>
    </location>
</feature>
<evidence type="ECO:0000256" key="1">
    <source>
        <dbReference type="ARBA" id="ARBA00023186"/>
    </source>
</evidence>
<evidence type="ECO:0000313" key="6">
    <source>
        <dbReference type="Proteomes" id="UP000023435"/>
    </source>
</evidence>
<dbReference type="CDD" id="cd06257">
    <property type="entry name" value="DnaJ"/>
    <property type="match status" value="1"/>
</dbReference>
<reference evidence="5 6" key="1">
    <citation type="journal article" date="2014" name="Genome Announc.">
        <title>Draft Genome Sequence of Lysobacter capsici AZ78, a Bacterium Antagonistic to Plant-Pathogenic Oomycetes.</title>
        <authorList>
            <person name="Puopolo G."/>
            <person name="Sonego P."/>
            <person name="Engelen K."/>
            <person name="Pertot I."/>
        </authorList>
    </citation>
    <scope>NUCLEOTIDE SEQUENCE [LARGE SCALE GENOMIC DNA]</scope>
    <source>
        <strain evidence="5 6">AZ78</strain>
    </source>
</reference>
<sequence length="503" mass="55595">MNPFEHLGIEAGADEREIKRAYARRLRQARPDDDPAGFQALHEAYQACLGYAQHLRWQAMQDAEAGSDESTPVSHAHEHIASDEAPASQAQDQPDRARETRADDEPGHAPEHEHEHESDELAPPPNEFDFNAFMHELLQRAAYQPSAGLARWLRESEPLYSLDLKLALRAPVSQVLAQIEHPLPVEATAVIFEFFSLDVVGEHDAWLHEHAARARDRAESNQRFHYTLEALQSPRVKPVDRLLTRELARSRHWPRRVFIALVPLLPMRLIGALKALQGIDAQQAALQLNGESVSFWQRATDPLRLSRPRVAIASMRIVVYYLALVGLMNLLIADLAPSPVRDLSVAFAIWAGWACAQAASLRWWPTVLVERLDRRTVFSTVALIGAAVLAPIDPFVASGLGLVIALMAGSERSPTHGSLAQYATYAMCAALGTVLLLTTGSWRVTIPYALIGTGALHIIHSVAYAWYRGISVAQARTQAGWYWYLVGASGIAIAVGLYKMANG</sequence>
<keyword evidence="1" id="KW-0143">Chaperone</keyword>
<feature type="transmembrane region" description="Helical" evidence="3">
    <location>
        <begin position="445"/>
        <end position="467"/>
    </location>
</feature>
<feature type="transmembrane region" description="Helical" evidence="3">
    <location>
        <begin position="345"/>
        <end position="364"/>
    </location>
</feature>
<organism evidence="5 6">
    <name type="scientific">Lysobacter capsici AZ78</name>
    <dbReference type="NCBI Taxonomy" id="1444315"/>
    <lineage>
        <taxon>Bacteria</taxon>
        <taxon>Pseudomonadati</taxon>
        <taxon>Pseudomonadota</taxon>
        <taxon>Gammaproteobacteria</taxon>
        <taxon>Lysobacterales</taxon>
        <taxon>Lysobacteraceae</taxon>
        <taxon>Lysobacter</taxon>
    </lineage>
</organism>
<feature type="compositionally biased region" description="Basic and acidic residues" evidence="2">
    <location>
        <begin position="93"/>
        <end position="119"/>
    </location>
</feature>
<dbReference type="Gene3D" id="1.10.287.110">
    <property type="entry name" value="DnaJ domain"/>
    <property type="match status" value="1"/>
</dbReference>
<dbReference type="SUPFAM" id="SSF46565">
    <property type="entry name" value="Chaperone J-domain"/>
    <property type="match status" value="1"/>
</dbReference>
<evidence type="ECO:0000256" key="2">
    <source>
        <dbReference type="SAM" id="MobiDB-lite"/>
    </source>
</evidence>
<dbReference type="OrthoDB" id="5524449at2"/>
<evidence type="ECO:0000256" key="3">
    <source>
        <dbReference type="SAM" id="Phobius"/>
    </source>
</evidence>
<comment type="caution">
    <text evidence="5">The sequence shown here is derived from an EMBL/GenBank/DDBJ whole genome shotgun (WGS) entry which is preliminary data.</text>
</comment>
<dbReference type="InterPro" id="IPR036869">
    <property type="entry name" value="J_dom_sf"/>
</dbReference>
<gene>
    <name evidence="5" type="ORF">AZ78_5102</name>
</gene>
<dbReference type="EMBL" id="JAJA02000002">
    <property type="protein sequence ID" value="KWS02435.1"/>
    <property type="molecule type" value="Genomic_DNA"/>
</dbReference>
<dbReference type="RefSeq" id="WP_036108430.1">
    <property type="nucleotide sequence ID" value="NZ_JAJA02000002.1"/>
</dbReference>